<name>A0AAD6Q9M7_9ROSI</name>
<dbReference type="AlphaFoldDB" id="A0AAD6Q9M7"/>
<feature type="transmembrane region" description="Helical" evidence="1">
    <location>
        <begin position="12"/>
        <end position="33"/>
    </location>
</feature>
<organism evidence="2 3">
    <name type="scientific">Populus alba x Populus x berolinensis</name>
    <dbReference type="NCBI Taxonomy" id="444605"/>
    <lineage>
        <taxon>Eukaryota</taxon>
        <taxon>Viridiplantae</taxon>
        <taxon>Streptophyta</taxon>
        <taxon>Embryophyta</taxon>
        <taxon>Tracheophyta</taxon>
        <taxon>Spermatophyta</taxon>
        <taxon>Magnoliopsida</taxon>
        <taxon>eudicotyledons</taxon>
        <taxon>Gunneridae</taxon>
        <taxon>Pentapetalae</taxon>
        <taxon>rosids</taxon>
        <taxon>fabids</taxon>
        <taxon>Malpighiales</taxon>
        <taxon>Salicaceae</taxon>
        <taxon>Saliceae</taxon>
        <taxon>Populus</taxon>
    </lineage>
</organism>
<keyword evidence="1" id="KW-0812">Transmembrane</keyword>
<proteinExistence type="predicted"/>
<dbReference type="Proteomes" id="UP001164929">
    <property type="component" value="Chromosome 9"/>
</dbReference>
<comment type="caution">
    <text evidence="2">The sequence shown here is derived from an EMBL/GenBank/DDBJ whole genome shotgun (WGS) entry which is preliminary data.</text>
</comment>
<protein>
    <submittedName>
        <fullName evidence="2">Uncharacterized protein</fullName>
    </submittedName>
</protein>
<evidence type="ECO:0000256" key="1">
    <source>
        <dbReference type="SAM" id="Phobius"/>
    </source>
</evidence>
<gene>
    <name evidence="2" type="ORF">NC653_022302</name>
</gene>
<keyword evidence="3" id="KW-1185">Reference proteome</keyword>
<sequence>MCVNFILKNNNFLTLYKVNAISVIIIAFIYVGIM</sequence>
<keyword evidence="1" id="KW-0472">Membrane</keyword>
<keyword evidence="1" id="KW-1133">Transmembrane helix</keyword>
<evidence type="ECO:0000313" key="2">
    <source>
        <dbReference type="EMBL" id="KAJ6984037.1"/>
    </source>
</evidence>
<accession>A0AAD6Q9M7</accession>
<reference evidence="2" key="1">
    <citation type="journal article" date="2023" name="Mol. Ecol. Resour.">
        <title>Chromosome-level genome assembly of a triploid poplar Populus alba 'Berolinensis'.</title>
        <authorList>
            <person name="Chen S."/>
            <person name="Yu Y."/>
            <person name="Wang X."/>
            <person name="Wang S."/>
            <person name="Zhang T."/>
            <person name="Zhou Y."/>
            <person name="He R."/>
            <person name="Meng N."/>
            <person name="Wang Y."/>
            <person name="Liu W."/>
            <person name="Liu Z."/>
            <person name="Liu J."/>
            <person name="Guo Q."/>
            <person name="Huang H."/>
            <person name="Sederoff R.R."/>
            <person name="Wang G."/>
            <person name="Qu G."/>
            <person name="Chen S."/>
        </authorList>
    </citation>
    <scope>NUCLEOTIDE SEQUENCE</scope>
    <source>
        <strain evidence="2">SC-2020</strain>
    </source>
</reference>
<dbReference type="EMBL" id="JAQIZT010000009">
    <property type="protein sequence ID" value="KAJ6984037.1"/>
    <property type="molecule type" value="Genomic_DNA"/>
</dbReference>
<evidence type="ECO:0000313" key="3">
    <source>
        <dbReference type="Proteomes" id="UP001164929"/>
    </source>
</evidence>